<keyword evidence="1" id="KW-0418">Kinase</keyword>
<dbReference type="AlphaFoldDB" id="A0A7S2ANB0"/>
<feature type="domain" description="PIPK" evidence="3">
    <location>
        <begin position="1"/>
        <end position="143"/>
    </location>
</feature>
<dbReference type="GO" id="GO:0005524">
    <property type="term" value="F:ATP binding"/>
    <property type="evidence" value="ECO:0007669"/>
    <property type="project" value="UniProtKB-UniRule"/>
</dbReference>
<keyword evidence="1" id="KW-0067">ATP-binding</keyword>
<protein>
    <recommendedName>
        <fullName evidence="3">PIPK domain-containing protein</fullName>
    </recommendedName>
</protein>
<proteinExistence type="predicted"/>
<evidence type="ECO:0000313" key="4">
    <source>
        <dbReference type="EMBL" id="CAD9372918.1"/>
    </source>
</evidence>
<name>A0A7S2ANB0_9STRA</name>
<sequence length="191" mass="21605">MVHDTKRDFESEHLDWVRDHSAELVSKYNMLREASPDTQSSSLGEMPFSDFTKWADKERCAYRSQDAMNISEGLRSYVLDGKSMDLIVGDEVYYIGIIDYIVPYDTAKASEHLLKTAIGQVGHSVVPADQYAERFLDSAKKIFKHATLLEPDEGYIPEDETSSLREAVDEHDPAVFNKHPSLLTERSSGRG</sequence>
<dbReference type="Pfam" id="PF01504">
    <property type="entry name" value="PIP5K"/>
    <property type="match status" value="1"/>
</dbReference>
<feature type="compositionally biased region" description="Basic and acidic residues" evidence="2">
    <location>
        <begin position="162"/>
        <end position="173"/>
    </location>
</feature>
<dbReference type="Gene3D" id="3.30.810.10">
    <property type="entry name" value="2-Layer Sandwich"/>
    <property type="match status" value="1"/>
</dbReference>
<gene>
    <name evidence="4" type="ORF">DSPE1174_LOCUS1703</name>
</gene>
<evidence type="ECO:0000256" key="2">
    <source>
        <dbReference type="SAM" id="MobiDB-lite"/>
    </source>
</evidence>
<reference evidence="4" key="1">
    <citation type="submission" date="2021-01" db="EMBL/GenBank/DDBJ databases">
        <authorList>
            <person name="Corre E."/>
            <person name="Pelletier E."/>
            <person name="Niang G."/>
            <person name="Scheremetjew M."/>
            <person name="Finn R."/>
            <person name="Kale V."/>
            <person name="Holt S."/>
            <person name="Cochrane G."/>
            <person name="Meng A."/>
            <person name="Brown T."/>
            <person name="Cohen L."/>
        </authorList>
    </citation>
    <scope>NUCLEOTIDE SEQUENCE</scope>
    <source>
        <strain evidence="4">CCMP1381</strain>
    </source>
</reference>
<dbReference type="InterPro" id="IPR027483">
    <property type="entry name" value="PInositol-4-P-4/5-kinase_C_sf"/>
</dbReference>
<keyword evidence="1" id="KW-0547">Nucleotide-binding</keyword>
<dbReference type="EMBL" id="HBGS01003332">
    <property type="protein sequence ID" value="CAD9372918.1"/>
    <property type="molecule type" value="Transcribed_RNA"/>
</dbReference>
<dbReference type="PROSITE" id="PS51455">
    <property type="entry name" value="PIPK"/>
    <property type="match status" value="1"/>
</dbReference>
<keyword evidence="1" id="KW-0808">Transferase</keyword>
<organism evidence="4">
    <name type="scientific">Octactis speculum</name>
    <dbReference type="NCBI Taxonomy" id="3111310"/>
    <lineage>
        <taxon>Eukaryota</taxon>
        <taxon>Sar</taxon>
        <taxon>Stramenopiles</taxon>
        <taxon>Ochrophyta</taxon>
        <taxon>Dictyochophyceae</taxon>
        <taxon>Dictyochales</taxon>
        <taxon>Dictyochaceae</taxon>
        <taxon>Octactis</taxon>
    </lineage>
</organism>
<evidence type="ECO:0000256" key="1">
    <source>
        <dbReference type="PROSITE-ProRule" id="PRU00781"/>
    </source>
</evidence>
<dbReference type="SUPFAM" id="SSF56104">
    <property type="entry name" value="SAICAR synthase-like"/>
    <property type="match status" value="1"/>
</dbReference>
<dbReference type="GO" id="GO:0046488">
    <property type="term" value="P:phosphatidylinositol metabolic process"/>
    <property type="evidence" value="ECO:0007669"/>
    <property type="project" value="UniProtKB-UniRule"/>
</dbReference>
<dbReference type="InterPro" id="IPR002498">
    <property type="entry name" value="PInositol-4-P-4/5-kinase_core"/>
</dbReference>
<accession>A0A7S2ANB0</accession>
<evidence type="ECO:0000259" key="3">
    <source>
        <dbReference type="PROSITE" id="PS51455"/>
    </source>
</evidence>
<dbReference type="GO" id="GO:0052742">
    <property type="term" value="F:phosphatidylinositol kinase activity"/>
    <property type="evidence" value="ECO:0007669"/>
    <property type="project" value="InterPro"/>
</dbReference>
<feature type="region of interest" description="Disordered" evidence="2">
    <location>
        <begin position="154"/>
        <end position="191"/>
    </location>
</feature>